<dbReference type="PANTHER" id="PTHR30106:SF2">
    <property type="entry name" value="UPF0324 INNER MEMBRANE PROTEIN YEIH"/>
    <property type="match status" value="1"/>
</dbReference>
<comment type="subcellular location">
    <subcellularLocation>
        <location evidence="1">Cell membrane</location>
        <topology evidence="1">Multi-pass membrane protein</topology>
    </subcellularLocation>
</comment>
<dbReference type="Pfam" id="PF03601">
    <property type="entry name" value="Cons_hypoth698"/>
    <property type="match status" value="1"/>
</dbReference>
<feature type="transmembrane region" description="Helical" evidence="7">
    <location>
        <begin position="158"/>
        <end position="176"/>
    </location>
</feature>
<organism evidence="8 9">
    <name type="scientific">Bradyrhizobium icense</name>
    <dbReference type="NCBI Taxonomy" id="1274631"/>
    <lineage>
        <taxon>Bacteria</taxon>
        <taxon>Pseudomonadati</taxon>
        <taxon>Pseudomonadota</taxon>
        <taxon>Alphaproteobacteria</taxon>
        <taxon>Hyphomicrobiales</taxon>
        <taxon>Nitrobacteraceae</taxon>
        <taxon>Bradyrhizobium</taxon>
    </lineage>
</organism>
<name>A0A1B1UCA6_9BRAD</name>
<dbReference type="GO" id="GO:0005886">
    <property type="term" value="C:plasma membrane"/>
    <property type="evidence" value="ECO:0007669"/>
    <property type="project" value="UniProtKB-SubCell"/>
</dbReference>
<dbReference type="PANTHER" id="PTHR30106">
    <property type="entry name" value="INNER MEMBRANE PROTEIN YEIH-RELATED"/>
    <property type="match status" value="1"/>
</dbReference>
<feature type="transmembrane region" description="Helical" evidence="7">
    <location>
        <begin position="315"/>
        <end position="334"/>
    </location>
</feature>
<evidence type="ECO:0000256" key="4">
    <source>
        <dbReference type="ARBA" id="ARBA00022692"/>
    </source>
</evidence>
<proteinExistence type="inferred from homology"/>
<evidence type="ECO:0000256" key="6">
    <source>
        <dbReference type="ARBA" id="ARBA00023136"/>
    </source>
</evidence>
<evidence type="ECO:0000256" key="2">
    <source>
        <dbReference type="ARBA" id="ARBA00007977"/>
    </source>
</evidence>
<comment type="similarity">
    <text evidence="2">Belongs to the UPF0324 family.</text>
</comment>
<dbReference type="EMBL" id="CP016428">
    <property type="protein sequence ID" value="ANW00316.1"/>
    <property type="molecule type" value="Genomic_DNA"/>
</dbReference>
<dbReference type="InterPro" id="IPR018383">
    <property type="entry name" value="UPF0324_pro"/>
</dbReference>
<gene>
    <name evidence="8" type="ORF">LMTR13_09195</name>
</gene>
<feature type="transmembrane region" description="Helical" evidence="7">
    <location>
        <begin position="95"/>
        <end position="115"/>
    </location>
</feature>
<keyword evidence="3" id="KW-1003">Cell membrane</keyword>
<dbReference type="KEGG" id="bic:LMTR13_09195"/>
<dbReference type="RefSeq" id="WP_065727596.1">
    <property type="nucleotide sequence ID" value="NZ_CP016428.1"/>
</dbReference>
<evidence type="ECO:0000313" key="9">
    <source>
        <dbReference type="Proteomes" id="UP000092839"/>
    </source>
</evidence>
<keyword evidence="4 7" id="KW-0812">Transmembrane</keyword>
<dbReference type="OrthoDB" id="5393513at2"/>
<dbReference type="AlphaFoldDB" id="A0A1B1UCA6"/>
<dbReference type="Proteomes" id="UP000092839">
    <property type="component" value="Chromosome"/>
</dbReference>
<keyword evidence="5 7" id="KW-1133">Transmembrane helix</keyword>
<feature type="transmembrane region" description="Helical" evidence="7">
    <location>
        <begin position="127"/>
        <end position="149"/>
    </location>
</feature>
<evidence type="ECO:0000256" key="7">
    <source>
        <dbReference type="SAM" id="Phobius"/>
    </source>
</evidence>
<keyword evidence="6 7" id="KW-0472">Membrane</keyword>
<evidence type="ECO:0000256" key="1">
    <source>
        <dbReference type="ARBA" id="ARBA00004651"/>
    </source>
</evidence>
<accession>A0A1B1UCA6</accession>
<evidence type="ECO:0000256" key="5">
    <source>
        <dbReference type="ARBA" id="ARBA00022989"/>
    </source>
</evidence>
<evidence type="ECO:0008006" key="10">
    <source>
        <dbReference type="Google" id="ProtNLM"/>
    </source>
</evidence>
<feature type="transmembrane region" description="Helical" evidence="7">
    <location>
        <begin position="254"/>
        <end position="273"/>
    </location>
</feature>
<feature type="transmembrane region" description="Helical" evidence="7">
    <location>
        <begin position="285"/>
        <end position="303"/>
    </location>
</feature>
<feature type="transmembrane region" description="Helical" evidence="7">
    <location>
        <begin position="21"/>
        <end position="54"/>
    </location>
</feature>
<dbReference type="STRING" id="1274631.LMTR13_09195"/>
<sequence>MLHQTGGLSEPNRLWRDLPGIALCALIACSATWTALLAGSAVVWGLIFGLVLAAIWSPPALLKTGISFAAKQVMRIGVALLGFQISLSTLQVLDVADVAAIVINVAIILAVGWFVGPMLGITRELSLVAAASVAICGASAAAAVACVVMRNDSANRDVACTIGAVSIISSAAMILYPPLVQMAGLGPAAGGIFLGGTIQEVAHAVAAGYSVNPETGDMATVAKLLRVALLAPACIAVSFFASSGGASPKPSLPLPPAFLVAFVVAALLNASGLVPRELSQATAPLSRFCLVMSMAAIGLTLPWRSIRAFGLKPIMLLLILSVVLIGSSLIYVTYGSS</sequence>
<feature type="transmembrane region" description="Helical" evidence="7">
    <location>
        <begin position="224"/>
        <end position="242"/>
    </location>
</feature>
<keyword evidence="9" id="KW-1185">Reference proteome</keyword>
<reference evidence="8 9" key="1">
    <citation type="submission" date="2016-07" db="EMBL/GenBank/DDBJ databases">
        <title>Complete genome sequence of Bradyrhizobium icense LMTR 13T, a potential inoculant strain isolated from lima bean (Phaseolus lunatus) in Peru.</title>
        <authorList>
            <person name="Ormeno-Orrillo E."/>
            <person name="Duran D."/>
            <person name="Rogel M.A."/>
            <person name="Rey L."/>
            <person name="Imperial J."/>
            <person name="Ruiz-Argueso T."/>
            <person name="Martinez-Romero E."/>
        </authorList>
    </citation>
    <scope>NUCLEOTIDE SEQUENCE [LARGE SCALE GENOMIC DNA]</scope>
    <source>
        <strain evidence="8 9">LMTR 13</strain>
    </source>
</reference>
<protein>
    <recommendedName>
        <fullName evidence="10">Sulfate exporter family transporter</fullName>
    </recommendedName>
</protein>
<evidence type="ECO:0000256" key="3">
    <source>
        <dbReference type="ARBA" id="ARBA00022475"/>
    </source>
</evidence>
<evidence type="ECO:0000313" key="8">
    <source>
        <dbReference type="EMBL" id="ANW00316.1"/>
    </source>
</evidence>